<dbReference type="Proteomes" id="UP000006443">
    <property type="component" value="Unassembled WGS sequence"/>
</dbReference>
<dbReference type="Gene3D" id="3.30.830.10">
    <property type="entry name" value="Metalloenzyme, LuxS/M16 peptidase-like"/>
    <property type="match status" value="2"/>
</dbReference>
<dbReference type="NCBIfam" id="NF047422">
    <property type="entry name" value="YfmF_fam"/>
    <property type="match status" value="1"/>
</dbReference>
<accession>C0GH48</accession>
<dbReference type="GO" id="GO:0046872">
    <property type="term" value="F:metal ion binding"/>
    <property type="evidence" value="ECO:0007669"/>
    <property type="project" value="InterPro"/>
</dbReference>
<dbReference type="InterPro" id="IPR050361">
    <property type="entry name" value="MPP/UQCRC_Complex"/>
</dbReference>
<comment type="caution">
    <text evidence="2">The sequence shown here is derived from an EMBL/GenBank/DDBJ whole genome shotgun (WGS) entry which is preliminary data.</text>
</comment>
<name>C0GH48_DETAL</name>
<protein>
    <submittedName>
        <fullName evidence="2">Peptidase M16 domain protein</fullName>
    </submittedName>
</protein>
<dbReference type="RefSeq" id="WP_008516745.1">
    <property type="nucleotide sequence ID" value="NZ_ACJM01000008.1"/>
</dbReference>
<organism evidence="2 3">
    <name type="scientific">Dethiobacter alkaliphilus AHT 1</name>
    <dbReference type="NCBI Taxonomy" id="555088"/>
    <lineage>
        <taxon>Bacteria</taxon>
        <taxon>Bacillati</taxon>
        <taxon>Bacillota</taxon>
        <taxon>Dethiobacteria</taxon>
        <taxon>Dethiobacterales</taxon>
        <taxon>Dethiobacteraceae</taxon>
        <taxon>Dethiobacter</taxon>
    </lineage>
</organism>
<dbReference type="SUPFAM" id="SSF63411">
    <property type="entry name" value="LuxS/MPP-like metallohydrolase"/>
    <property type="match status" value="2"/>
</dbReference>
<reference evidence="2 3" key="1">
    <citation type="submission" date="2009-02" db="EMBL/GenBank/DDBJ databases">
        <title>Sequencing of the draft genome and assembly of Dethiobacter alkaliphilus AHT 1.</title>
        <authorList>
            <consortium name="US DOE Joint Genome Institute (JGI-PGF)"/>
            <person name="Lucas S."/>
            <person name="Copeland A."/>
            <person name="Lapidus A."/>
            <person name="Glavina del Rio T."/>
            <person name="Dalin E."/>
            <person name="Tice H."/>
            <person name="Bruce D."/>
            <person name="Goodwin L."/>
            <person name="Pitluck S."/>
            <person name="Larimer F."/>
            <person name="Land M.L."/>
            <person name="Hauser L."/>
            <person name="Muyzer G."/>
        </authorList>
    </citation>
    <scope>NUCLEOTIDE SEQUENCE [LARGE SCALE GENOMIC DNA]</scope>
    <source>
        <strain evidence="2 3">AHT 1</strain>
    </source>
</reference>
<evidence type="ECO:0000313" key="3">
    <source>
        <dbReference type="Proteomes" id="UP000006443"/>
    </source>
</evidence>
<dbReference type="PANTHER" id="PTHR11851">
    <property type="entry name" value="METALLOPROTEASE"/>
    <property type="match status" value="1"/>
</dbReference>
<dbReference type="Pfam" id="PF05193">
    <property type="entry name" value="Peptidase_M16_C"/>
    <property type="match status" value="1"/>
</dbReference>
<dbReference type="eggNOG" id="COG0612">
    <property type="taxonomic scope" value="Bacteria"/>
</dbReference>
<dbReference type="InterPro" id="IPR011249">
    <property type="entry name" value="Metalloenz_LuxS/M16"/>
</dbReference>
<feature type="domain" description="Peptidase M16 C-terminal" evidence="1">
    <location>
        <begin position="188"/>
        <end position="354"/>
    </location>
</feature>
<dbReference type="STRING" id="555088.DealDRAFT_1807"/>
<keyword evidence="3" id="KW-1185">Reference proteome</keyword>
<proteinExistence type="predicted"/>
<dbReference type="AlphaFoldDB" id="C0GH48"/>
<sequence>MAIFQHSRLKNGVNLFVHPTKKFKTILVQLIFHRHLREEDVTSSALLPSVLERGSVNYPTRRQLAERLEELYGTELMADVSKKGERQMVTFSLDLVHDQYLPGESKLLRQALEILSDVVLNPLTENDGFKADFVRQEKEQHEKVIKGLINDKMAYSVDRCLQAMCQDEPFGVFKYGTVERLKEIDASGLYRFYQRFLAESPLDLHITGDVDAAAVESLADEVFAFERSKAEAVPPTDVKTEVAEVRYVREELDVNQGKLVMGFRTGLSYADDDYFPLLVYNGILGAFPHSKLFQNVREKASLAYYAYSRLEKHKGLMVVSSGIEMKNYDQALDIIRKQVDDMVNADFSEEVFANTIVGLRNQFLVEEDSPGLMVNRALDGMLAGRHENTDELVKRLDNVTREDVARVAGQVKLDTVYFLTGKGGAK</sequence>
<evidence type="ECO:0000259" key="1">
    <source>
        <dbReference type="Pfam" id="PF05193"/>
    </source>
</evidence>
<dbReference type="PANTHER" id="PTHR11851:SF186">
    <property type="entry name" value="INACTIVE METALLOPROTEASE YMFF-RELATED"/>
    <property type="match status" value="1"/>
</dbReference>
<dbReference type="InterPro" id="IPR007863">
    <property type="entry name" value="Peptidase_M16_C"/>
</dbReference>
<gene>
    <name evidence="2" type="ORF">DealDRAFT_1807</name>
</gene>
<dbReference type="EMBL" id="ACJM01000008">
    <property type="protein sequence ID" value="EEG77350.1"/>
    <property type="molecule type" value="Genomic_DNA"/>
</dbReference>
<evidence type="ECO:0000313" key="2">
    <source>
        <dbReference type="EMBL" id="EEG77350.1"/>
    </source>
</evidence>
<dbReference type="OrthoDB" id="9762085at2"/>